<name>A0A2K9C8A4_9MOLU</name>
<dbReference type="AlphaFoldDB" id="A0A2K9C8A4"/>
<dbReference type="Proteomes" id="UP000233419">
    <property type="component" value="Chromosome"/>
</dbReference>
<dbReference type="KEGG" id="msyr:CXP39_00220"/>
<evidence type="ECO:0000313" key="2">
    <source>
        <dbReference type="Proteomes" id="UP000233419"/>
    </source>
</evidence>
<dbReference type="OrthoDB" id="391860at2"/>
<dbReference type="RefSeq" id="WP_027048341.1">
    <property type="nucleotide sequence ID" value="NZ_CP025257.1"/>
</dbReference>
<organism evidence="1 2">
    <name type="scientific">Mesoplasma syrphidae</name>
    <dbReference type="NCBI Taxonomy" id="225999"/>
    <lineage>
        <taxon>Bacteria</taxon>
        <taxon>Bacillati</taxon>
        <taxon>Mycoplasmatota</taxon>
        <taxon>Mollicutes</taxon>
        <taxon>Entomoplasmatales</taxon>
        <taxon>Entomoplasmataceae</taxon>
        <taxon>Mesoplasma</taxon>
    </lineage>
</organism>
<gene>
    <name evidence="1" type="ORF">CXP39_00220</name>
</gene>
<accession>A0A2K9C8A4</accession>
<evidence type="ECO:0000313" key="1">
    <source>
        <dbReference type="EMBL" id="AUF83235.1"/>
    </source>
</evidence>
<proteinExistence type="predicted"/>
<dbReference type="EMBL" id="CP025257">
    <property type="protein sequence ID" value="AUF83235.1"/>
    <property type="molecule type" value="Genomic_DNA"/>
</dbReference>
<protein>
    <recommendedName>
        <fullName evidence="3">YokE-like PH domain-containing protein</fullName>
    </recommendedName>
</protein>
<reference evidence="1 2" key="1">
    <citation type="submission" date="2017-12" db="EMBL/GenBank/DDBJ databases">
        <title>Mesoplasma syrphidae YJS, Complete Genome.</title>
        <authorList>
            <person name="Knight T.F."/>
            <person name="Citino T."/>
            <person name="Rubinstein R."/>
            <person name="Neuschaefer Z."/>
        </authorList>
    </citation>
    <scope>NUCLEOTIDE SEQUENCE [LARGE SCALE GENOMIC DNA]</scope>
    <source>
        <strain evidence="1 2">YJS</strain>
    </source>
</reference>
<sequence>MTQDIKYKKSKRVITELRIAKWSNDTLSPLSIKRYWELASRLIPEDEKCKTALMAKSFASSLSPKYFLLIATENNIYMASSTGERRLSNRNFDFSNFKYINLKQDLKLKSRIYIKIKVSWWKTVFLETADPTSAIHFKKYIDKINKIETERQKNALNA</sequence>
<keyword evidence="2" id="KW-1185">Reference proteome</keyword>
<evidence type="ECO:0008006" key="3">
    <source>
        <dbReference type="Google" id="ProtNLM"/>
    </source>
</evidence>